<dbReference type="SMART" id="SM00360">
    <property type="entry name" value="RRM"/>
    <property type="match status" value="2"/>
</dbReference>
<protein>
    <submittedName>
        <fullName evidence="10">Retrovirus-related Pol polyprotein from transposon TNT 1-94</fullName>
    </submittedName>
</protein>
<dbReference type="InterPro" id="IPR000504">
    <property type="entry name" value="RRM_dom"/>
</dbReference>
<dbReference type="InterPro" id="IPR052462">
    <property type="entry name" value="SLIRP/GR-RBP-like"/>
</dbReference>
<dbReference type="SUPFAM" id="SSF54928">
    <property type="entry name" value="RNA-binding domain, RBD"/>
    <property type="match status" value="2"/>
</dbReference>
<dbReference type="OrthoDB" id="153872at2759"/>
<gene>
    <name evidence="9" type="ORF">C1SCF055_LOCUS34393</name>
</gene>
<evidence type="ECO:0000256" key="5">
    <source>
        <dbReference type="PROSITE-ProRule" id="PRU00176"/>
    </source>
</evidence>
<accession>A0A9P1DEZ9</accession>
<dbReference type="CDD" id="cd04519">
    <property type="entry name" value="RasGAP"/>
    <property type="match status" value="1"/>
</dbReference>
<dbReference type="GO" id="GO:0008270">
    <property type="term" value="F:zinc ion binding"/>
    <property type="evidence" value="ECO:0007669"/>
    <property type="project" value="UniProtKB-KW"/>
</dbReference>
<dbReference type="EMBL" id="CAMXCT030004445">
    <property type="protein sequence ID" value="CAL4796317.1"/>
    <property type="molecule type" value="Genomic_DNA"/>
</dbReference>
<dbReference type="PROSITE" id="PS50119">
    <property type="entry name" value="ZF_BBOX"/>
    <property type="match status" value="2"/>
</dbReference>
<dbReference type="InterPro" id="IPR049808">
    <property type="entry name" value="CONSTANS-like_Bbox1"/>
</dbReference>
<feature type="domain" description="B box-type" evidence="8">
    <location>
        <begin position="472"/>
        <end position="519"/>
    </location>
</feature>
<dbReference type="InterPro" id="IPR035979">
    <property type="entry name" value="RBD_domain_sf"/>
</dbReference>
<dbReference type="GO" id="GO:0003723">
    <property type="term" value="F:RNA binding"/>
    <property type="evidence" value="ECO:0007669"/>
    <property type="project" value="UniProtKB-UniRule"/>
</dbReference>
<keyword evidence="4" id="KW-0863">Zinc-finger</keyword>
<dbReference type="AlphaFoldDB" id="A0A9P1DEZ9"/>
<dbReference type="SMART" id="SM00336">
    <property type="entry name" value="BBOX"/>
    <property type="match status" value="2"/>
</dbReference>
<evidence type="ECO:0000259" key="7">
    <source>
        <dbReference type="PROSITE" id="PS50102"/>
    </source>
</evidence>
<evidence type="ECO:0000256" key="1">
    <source>
        <dbReference type="ARBA" id="ARBA00022723"/>
    </source>
</evidence>
<evidence type="ECO:0000256" key="3">
    <source>
        <dbReference type="ARBA" id="ARBA00022884"/>
    </source>
</evidence>
<dbReference type="EMBL" id="CAMXCT010004445">
    <property type="protein sequence ID" value="CAI4009005.1"/>
    <property type="molecule type" value="Genomic_DNA"/>
</dbReference>
<keyword evidence="11" id="KW-1185">Reference proteome</keyword>
<evidence type="ECO:0000256" key="6">
    <source>
        <dbReference type="SAM" id="MobiDB-lite"/>
    </source>
</evidence>
<dbReference type="EMBL" id="CAMXCT020004445">
    <property type="protein sequence ID" value="CAL1162380.1"/>
    <property type="molecule type" value="Genomic_DNA"/>
</dbReference>
<feature type="region of interest" description="Disordered" evidence="6">
    <location>
        <begin position="708"/>
        <end position="736"/>
    </location>
</feature>
<reference evidence="10 11" key="2">
    <citation type="submission" date="2024-05" db="EMBL/GenBank/DDBJ databases">
        <authorList>
            <person name="Chen Y."/>
            <person name="Shah S."/>
            <person name="Dougan E. K."/>
            <person name="Thang M."/>
            <person name="Chan C."/>
        </authorList>
    </citation>
    <scope>NUCLEOTIDE SEQUENCE [LARGE SCALE GENOMIC DNA]</scope>
</reference>
<dbReference type="Pfam" id="PF00643">
    <property type="entry name" value="zf-B_box"/>
    <property type="match status" value="1"/>
</dbReference>
<name>A0A9P1DEZ9_9DINO</name>
<dbReference type="Gene3D" id="3.30.70.330">
    <property type="match status" value="2"/>
</dbReference>
<keyword evidence="2" id="KW-0862">Zinc</keyword>
<feature type="domain" description="RRM" evidence="7">
    <location>
        <begin position="135"/>
        <end position="211"/>
    </location>
</feature>
<comment type="caution">
    <text evidence="9">The sequence shown here is derived from an EMBL/GenBank/DDBJ whole genome shotgun (WGS) entry which is preliminary data.</text>
</comment>
<feature type="domain" description="RRM" evidence="7">
    <location>
        <begin position="49"/>
        <end position="126"/>
    </location>
</feature>
<dbReference type="Pfam" id="PF00076">
    <property type="entry name" value="RRM_1"/>
    <property type="match status" value="2"/>
</dbReference>
<feature type="region of interest" description="Disordered" evidence="6">
    <location>
        <begin position="751"/>
        <end position="782"/>
    </location>
</feature>
<sequence length="1192" mass="128665">MDAEVRGYSIDDLAAIFAGEFTVEEIREHLRAPQTSRLRNDDAIATESTAVFVAGINWTTSQERLREFFSSCGDIRHAHLAVERSTGRSRGFGKVVFTTPQAASLALKLNGQRLDGRPLTVRSFATSPNTPRRGHEVFIESLSWSTKEGQLRRHFAACGEILSCEVFYSKTGEPKGRAKLRFAQRSGAQAAAEMHLSDLDGWTLAVRVAQESVAPALPVAVQRPVPPVPGRCVQLAQCSGVELLERIPAELIIKEWLQSLEPMGFLLCYLPKMLALGHPTVRGLSKRYIRMDTALVQMDWSSFFEDLRMVKLGHQRLIQRYFADLSKAERQSQAAVSSAEVPGDGPGDFPISGGCGDGLLTASILLDEEDSIPGGLMDETCSAQLTVVSVVTEPETKFSPSHYVRCEAMAVVFEEQRAAAKALICEHCEQRPASVYCKNDNAHFCAACDATHHSENDFFARHQRFSLEHSPLQFGFCRQHPSERHESVCLQCKTMLCRMCNKFGDHARKEHEGHTLMSTVEAFQQAMQGSTDSDLRQEKHLTSLRDALQDRHIQLTEVHHNFQETQHQMDGVLRGALDQLERAQSRKLEFLQSMKRQVTTQLLFIQWLDNFQAHARMALPPAEFVVATKRHEGLLAALFGSSQGSIPKGAELGLGSIPAWVNEELLLEGAVAVQLASLPPPIAEPGPAAPKPAAVAAELTPTLELQLSNGKANEDPGSSYLEATPRGRGSKRAKAEAAGIAGVSDTLYAQPAQPALEESRPDSPDSRPALPAPAPALPAPAAAPAHGLLDKAAVAAVEQVPNQNARAEFDGYISQAFAYLDEAQKRMESRMGVLPSVSAAVPPRVASLQLATEVLVQLRQGAEQIGGAAKPWGALLMLLSSCPGGERQELLLKALRVAAPIGDTAGQLARAVVEDDVQRTQVPSLLVSANGLHSALTQALQRLSAASFMEREITILIREVEVSPSGAAGNSAMHLAVENCIKSMVHSLRSGQGHVHPSLTSLCHLVYSSAEVKFGILAAQNAVLTLLLSRVVTPSILRAKAAAGVPPGTPLPERSAELSRLLQRIAHFAHHEDQSSRGEASVPDLPQVLKHVASLRELVARVLALPPDAQMGLNGSPEDSEAAALWIVESCRRWSAGVPSVPSLDTAASPVGDPPGRARQQQQLQLAAGAFARLGDPAHAAHAMPQPPRGLG</sequence>
<reference evidence="9" key="1">
    <citation type="submission" date="2022-10" db="EMBL/GenBank/DDBJ databases">
        <authorList>
            <person name="Chen Y."/>
            <person name="Dougan E. K."/>
            <person name="Chan C."/>
            <person name="Rhodes N."/>
            <person name="Thang M."/>
        </authorList>
    </citation>
    <scope>NUCLEOTIDE SEQUENCE</scope>
</reference>
<dbReference type="CDD" id="cd00590">
    <property type="entry name" value="RRM_SF"/>
    <property type="match status" value="1"/>
</dbReference>
<dbReference type="Proteomes" id="UP001152797">
    <property type="component" value="Unassembled WGS sequence"/>
</dbReference>
<proteinExistence type="predicted"/>
<dbReference type="SUPFAM" id="SSF57845">
    <property type="entry name" value="B-box zinc-binding domain"/>
    <property type="match status" value="1"/>
</dbReference>
<evidence type="ECO:0000313" key="9">
    <source>
        <dbReference type="EMBL" id="CAI4009005.1"/>
    </source>
</evidence>
<keyword evidence="3 5" id="KW-0694">RNA-binding</keyword>
<keyword evidence="1" id="KW-0479">Metal-binding</keyword>
<evidence type="ECO:0000313" key="10">
    <source>
        <dbReference type="EMBL" id="CAL4796317.1"/>
    </source>
</evidence>
<organism evidence="9">
    <name type="scientific">Cladocopium goreaui</name>
    <dbReference type="NCBI Taxonomy" id="2562237"/>
    <lineage>
        <taxon>Eukaryota</taxon>
        <taxon>Sar</taxon>
        <taxon>Alveolata</taxon>
        <taxon>Dinophyceae</taxon>
        <taxon>Suessiales</taxon>
        <taxon>Symbiodiniaceae</taxon>
        <taxon>Cladocopium</taxon>
    </lineage>
</organism>
<feature type="domain" description="B box-type" evidence="8">
    <location>
        <begin position="420"/>
        <end position="467"/>
    </location>
</feature>
<dbReference type="Gene3D" id="3.30.160.60">
    <property type="entry name" value="Classic Zinc Finger"/>
    <property type="match status" value="1"/>
</dbReference>
<evidence type="ECO:0000259" key="8">
    <source>
        <dbReference type="PROSITE" id="PS50119"/>
    </source>
</evidence>
<dbReference type="CDD" id="cd19821">
    <property type="entry name" value="Bbox1_BBX-like"/>
    <property type="match status" value="1"/>
</dbReference>
<evidence type="ECO:0000256" key="2">
    <source>
        <dbReference type="ARBA" id="ARBA00022833"/>
    </source>
</evidence>
<dbReference type="InterPro" id="IPR000315">
    <property type="entry name" value="Znf_B-box"/>
</dbReference>
<dbReference type="InterPro" id="IPR012677">
    <property type="entry name" value="Nucleotide-bd_a/b_plait_sf"/>
</dbReference>
<dbReference type="PANTHER" id="PTHR48027">
    <property type="entry name" value="HETEROGENEOUS NUCLEAR RIBONUCLEOPROTEIN 87F-RELATED"/>
    <property type="match status" value="1"/>
</dbReference>
<evidence type="ECO:0000256" key="4">
    <source>
        <dbReference type="PROSITE-ProRule" id="PRU00024"/>
    </source>
</evidence>
<evidence type="ECO:0000313" key="11">
    <source>
        <dbReference type="Proteomes" id="UP001152797"/>
    </source>
</evidence>
<dbReference type="PROSITE" id="PS50102">
    <property type="entry name" value="RRM"/>
    <property type="match status" value="2"/>
</dbReference>